<evidence type="ECO:0000256" key="3">
    <source>
        <dbReference type="ARBA" id="ARBA00022729"/>
    </source>
</evidence>
<dbReference type="Gene3D" id="3.40.50.2300">
    <property type="match status" value="2"/>
</dbReference>
<dbReference type="EMBL" id="AVQI01000033">
    <property type="protein sequence ID" value="ERK03433.1"/>
    <property type="molecule type" value="Genomic_DNA"/>
</dbReference>
<dbReference type="SUPFAM" id="SSF53822">
    <property type="entry name" value="Periplasmic binding protein-like I"/>
    <property type="match status" value="1"/>
</dbReference>
<evidence type="ECO:0000313" key="8">
    <source>
        <dbReference type="Proteomes" id="UP000016646"/>
    </source>
</evidence>
<comment type="similarity">
    <text evidence="2">Belongs to the bacterial solute-binding protein 2 family.</text>
</comment>
<dbReference type="InterPro" id="IPR028082">
    <property type="entry name" value="Peripla_BP_I"/>
</dbReference>
<evidence type="ECO:0000313" key="7">
    <source>
        <dbReference type="Proteomes" id="UP000016412"/>
    </source>
</evidence>
<dbReference type="GO" id="GO:0030313">
    <property type="term" value="C:cell envelope"/>
    <property type="evidence" value="ECO:0007669"/>
    <property type="project" value="UniProtKB-SubCell"/>
</dbReference>
<dbReference type="PANTHER" id="PTHR46847">
    <property type="entry name" value="D-ALLOSE-BINDING PERIPLASMIC PROTEIN-RELATED"/>
    <property type="match status" value="1"/>
</dbReference>
<dbReference type="PANTHER" id="PTHR46847:SF3">
    <property type="entry name" value="GALACTOFURANOSE-BINDING PROTEIN YTFQ"/>
    <property type="match status" value="1"/>
</dbReference>
<feature type="domain" description="Periplasmic binding protein" evidence="4">
    <location>
        <begin position="36"/>
        <end position="301"/>
    </location>
</feature>
<evidence type="ECO:0000313" key="6">
    <source>
        <dbReference type="EMBL" id="ERK03433.1"/>
    </source>
</evidence>
<gene>
    <name evidence="6" type="ORF">HMPREF0860_2055</name>
    <name evidence="5" type="ORF">HMPREF1325_0480</name>
</gene>
<dbReference type="Proteomes" id="UP000016646">
    <property type="component" value="Unassembled WGS sequence"/>
</dbReference>
<accession>U1GQ50</accession>
<comment type="subcellular location">
    <subcellularLocation>
        <location evidence="1">Cell envelope</location>
    </subcellularLocation>
</comment>
<dbReference type="PATRIC" id="fig|1125725.3.peg.1919"/>
<protein>
    <submittedName>
        <fullName evidence="5">Periplasmic-binding protein domain protein</fullName>
    </submittedName>
</protein>
<keyword evidence="3" id="KW-0732">Signal</keyword>
<evidence type="ECO:0000256" key="1">
    <source>
        <dbReference type="ARBA" id="ARBA00004196"/>
    </source>
</evidence>
<dbReference type="eggNOG" id="COG1879">
    <property type="taxonomic scope" value="Bacteria"/>
</dbReference>
<keyword evidence="8" id="KW-1185">Reference proteome</keyword>
<organism evidence="5 7">
    <name type="scientific">Treponema socranskii subsp. socranskii VPI DR56BR1116 = ATCC 35536</name>
    <dbReference type="NCBI Taxonomy" id="1125725"/>
    <lineage>
        <taxon>Bacteria</taxon>
        <taxon>Pseudomonadati</taxon>
        <taxon>Spirochaetota</taxon>
        <taxon>Spirochaetia</taxon>
        <taxon>Spirochaetales</taxon>
        <taxon>Treponemataceae</taxon>
        <taxon>Treponema</taxon>
    </lineage>
</organism>
<proteinExistence type="inferred from homology"/>
<dbReference type="Pfam" id="PF13407">
    <property type="entry name" value="Peripla_BP_4"/>
    <property type="match status" value="1"/>
</dbReference>
<evidence type="ECO:0000259" key="4">
    <source>
        <dbReference type="Pfam" id="PF13407"/>
    </source>
</evidence>
<dbReference type="GO" id="GO:0030246">
    <property type="term" value="F:carbohydrate binding"/>
    <property type="evidence" value="ECO:0007669"/>
    <property type="project" value="UniProtKB-ARBA"/>
</dbReference>
<dbReference type="AlphaFoldDB" id="U1GQ50"/>
<dbReference type="RefSeq" id="WP_021330908.1">
    <property type="nucleotide sequence ID" value="NZ_AUZJ01000048.1"/>
</dbReference>
<evidence type="ECO:0000256" key="2">
    <source>
        <dbReference type="ARBA" id="ARBA00007639"/>
    </source>
</evidence>
<name>U1GQ50_TRESO</name>
<comment type="caution">
    <text evidence="5">The sequence shown here is derived from an EMBL/GenBank/DDBJ whole genome shotgun (WGS) entry which is preliminary data.</text>
</comment>
<dbReference type="Proteomes" id="UP000016412">
    <property type="component" value="Unassembled WGS sequence"/>
</dbReference>
<reference evidence="7 8" key="1">
    <citation type="submission" date="2013-08" db="EMBL/GenBank/DDBJ databases">
        <authorList>
            <person name="Durkin A.S."/>
            <person name="Haft D.R."/>
            <person name="McCorrison J."/>
            <person name="Torralba M."/>
            <person name="Gillis M."/>
            <person name="Haft D.H."/>
            <person name="Methe B."/>
            <person name="Sutton G."/>
            <person name="Nelson K.E."/>
        </authorList>
    </citation>
    <scope>NUCLEOTIDE SEQUENCE [LARGE SCALE GENOMIC DNA]</scope>
    <source>
        <strain evidence="6 8">ATCC 35536</strain>
        <strain evidence="5 7">VPI DR56BR1116</strain>
    </source>
</reference>
<dbReference type="PROSITE" id="PS51257">
    <property type="entry name" value="PROKAR_LIPOPROTEIN"/>
    <property type="match status" value="1"/>
</dbReference>
<evidence type="ECO:0000313" key="5">
    <source>
        <dbReference type="EMBL" id="ERF60110.1"/>
    </source>
</evidence>
<dbReference type="STRING" id="1125725.HMPREF1325_0480"/>
<sequence length="328" mass="36039">MRNIGLCIGAAFLCALSGCTKKANEERAQSSIILGFSQIGAESAWRTFNTKSMRLAAERSGIRLLYENAEQKQENQIKAIRSFIVYQVDVIVFVPIVQGGWDNVLREAKDAGIPVIVYDRKLTVSNEDLYAGYIGTDSVEEGRDAARFLLDKFKNKGGPFNILEIRGTDGSSASDGRSSGFREVLGDDDRFSIVYSESGDFIRSRGKEIAKTILAANGSLSIDGKPIDIIVSNNDGMTLGFLDVLREHGIRTGKDIVVVSYDAEQEALDRLRAGEINCVVECNPDSGERVMELVKLLAAGKSIPRRTDIPERVFTENDNLDDVPPRGY</sequence>
<dbReference type="EMBL" id="AUZJ01000048">
    <property type="protein sequence ID" value="ERF60110.1"/>
    <property type="molecule type" value="Genomic_DNA"/>
</dbReference>
<dbReference type="InterPro" id="IPR025997">
    <property type="entry name" value="SBP_2_dom"/>
</dbReference>
<dbReference type="CDD" id="cd06309">
    <property type="entry name" value="PBP1_galactofuranose_YtfQ-like"/>
    <property type="match status" value="1"/>
</dbReference>